<feature type="region of interest" description="Disordered" evidence="1">
    <location>
        <begin position="40"/>
        <end position="68"/>
    </location>
</feature>
<name>A0AAD6NAE0_PENCN</name>
<organism evidence="2 3">
    <name type="scientific">Penicillium canescens</name>
    <dbReference type="NCBI Taxonomy" id="5083"/>
    <lineage>
        <taxon>Eukaryota</taxon>
        <taxon>Fungi</taxon>
        <taxon>Dikarya</taxon>
        <taxon>Ascomycota</taxon>
        <taxon>Pezizomycotina</taxon>
        <taxon>Eurotiomycetes</taxon>
        <taxon>Eurotiomycetidae</taxon>
        <taxon>Eurotiales</taxon>
        <taxon>Aspergillaceae</taxon>
        <taxon>Penicillium</taxon>
    </lineage>
</organism>
<feature type="compositionally biased region" description="Basic and acidic residues" evidence="1">
    <location>
        <begin position="15"/>
        <end position="24"/>
    </location>
</feature>
<protein>
    <submittedName>
        <fullName evidence="2">Uncharacterized protein</fullName>
    </submittedName>
</protein>
<reference evidence="2" key="1">
    <citation type="journal article" date="2023" name="IMA Fungus">
        <title>Comparative genomic study of the Penicillium genus elucidates a diverse pangenome and 15 lateral gene transfer events.</title>
        <authorList>
            <person name="Petersen C."/>
            <person name="Sorensen T."/>
            <person name="Nielsen M.R."/>
            <person name="Sondergaard T.E."/>
            <person name="Sorensen J.L."/>
            <person name="Fitzpatrick D.A."/>
            <person name="Frisvad J.C."/>
            <person name="Nielsen K.L."/>
        </authorList>
    </citation>
    <scope>NUCLEOTIDE SEQUENCE</scope>
    <source>
        <strain evidence="2">IBT 15450</strain>
    </source>
</reference>
<dbReference type="EMBL" id="JAQJZL010000004">
    <property type="protein sequence ID" value="KAJ6044889.1"/>
    <property type="molecule type" value="Genomic_DNA"/>
</dbReference>
<reference evidence="2" key="2">
    <citation type="submission" date="2023-01" db="EMBL/GenBank/DDBJ databases">
        <authorList>
            <person name="Petersen C."/>
        </authorList>
    </citation>
    <scope>NUCLEOTIDE SEQUENCE</scope>
    <source>
        <strain evidence="2">IBT 15450</strain>
    </source>
</reference>
<keyword evidence="3" id="KW-1185">Reference proteome</keyword>
<comment type="caution">
    <text evidence="2">The sequence shown here is derived from an EMBL/GenBank/DDBJ whole genome shotgun (WGS) entry which is preliminary data.</text>
</comment>
<feature type="region of interest" description="Disordered" evidence="1">
    <location>
        <begin position="1"/>
        <end position="24"/>
    </location>
</feature>
<dbReference type="Proteomes" id="UP001219568">
    <property type="component" value="Unassembled WGS sequence"/>
</dbReference>
<sequence length="106" mass="11838">MSVGKADLESTNQKCQREKDELDTKYQSEAQGLLLKVNEWPREAREPPSKVVSNQPDPSKLVGHSELTSKHKTMVQARTMLLQHFNIALSGAQARAVVVFVWPGIP</sequence>
<accession>A0AAD6NAE0</accession>
<dbReference type="AlphaFoldDB" id="A0AAD6NAE0"/>
<proteinExistence type="predicted"/>
<evidence type="ECO:0000313" key="3">
    <source>
        <dbReference type="Proteomes" id="UP001219568"/>
    </source>
</evidence>
<evidence type="ECO:0000313" key="2">
    <source>
        <dbReference type="EMBL" id="KAJ6044889.1"/>
    </source>
</evidence>
<evidence type="ECO:0000256" key="1">
    <source>
        <dbReference type="SAM" id="MobiDB-lite"/>
    </source>
</evidence>
<gene>
    <name evidence="2" type="ORF">N7460_006244</name>
</gene>